<dbReference type="InterPro" id="IPR036045">
    <property type="entry name" value="Sec1-like_sf"/>
</dbReference>
<accession>W4H5F6</accession>
<feature type="compositionally biased region" description="Low complexity" evidence="2">
    <location>
        <begin position="345"/>
        <end position="363"/>
    </location>
</feature>
<evidence type="ECO:0000256" key="2">
    <source>
        <dbReference type="SAM" id="MobiDB-lite"/>
    </source>
</evidence>
<protein>
    <recommendedName>
        <fullName evidence="4">Sec1 family domain-containing protein 2</fullName>
    </recommendedName>
</protein>
<dbReference type="GeneID" id="20804748"/>
<feature type="region of interest" description="Disordered" evidence="2">
    <location>
        <begin position="345"/>
        <end position="364"/>
    </location>
</feature>
<sequence>MTNATLAQAILGPLADIAAEEELKQCIVVTDDGSVEALRWSGGITFLMNTVHVHSVVSLDAAVAAVCRSADDDSMEPTAQELFDPWMTQQKRKILLFTSRPLVELQAVLAALLHADVASTLIVASTIPERAHGPTFSFDTFGQSLLRGTSWKNSHLRVRYVPLLYAALLEQSDPRRDNAHPGLFVLTHPLCAPVFPLMRCHLNKTRRHHHDDGDASSWTHVQDISPQDIPESSRKAFKCLAHVLGSIMIQWQFDVKERIFALGATSLKIGHTLQHFLHELEQECTVQEVKSFQPATLVLVDRTCDLATPSSHQHTLLDRILQLLPRSSAVGSVLTRDHITEVAPLYATPSPSPSTPSHADSPSGFLSSVQTWTGGVGVCHPHPGASNRVFQSLAVVPPLLALRHLDKELREVAMDLLKQKLTPVPDKKADNQRGRDVILRWVKCVVDCSDGAVTWQHQELIQVALAVLETLERMEAGAEVAKLLTGLERDLRGRAGASMVSDLIEWLNGATNQLDVASLVSLCMYAMALAGPTANLDDETTTALKRAIMSTIRQNPTHPLLPHGLIAQLLDKEEDNVVTTGDDNWDDWGDDDDDASSPPPPSSHSQQPSDQLHSFLDTLVDALQECGQLFKAMPGGHSGEQPSGLLARLMALLIDPPSAPTIPKLQHVTDATEQLTRAGMDLLKSGLSVFGFGSAAPAHAPATSATAHCQLHDTIVIFVVGGITLHEVQAIAQVVKTRPDLRVLVGSTTVTSPDKLQHHVVWQQTTTT</sequence>
<evidence type="ECO:0000313" key="3">
    <source>
        <dbReference type="EMBL" id="ETV86368.1"/>
    </source>
</evidence>
<evidence type="ECO:0008006" key="4">
    <source>
        <dbReference type="Google" id="ProtNLM"/>
    </source>
</evidence>
<dbReference type="InterPro" id="IPR001619">
    <property type="entry name" value="Sec1-like"/>
</dbReference>
<feature type="region of interest" description="Disordered" evidence="2">
    <location>
        <begin position="578"/>
        <end position="611"/>
    </location>
</feature>
<dbReference type="RefSeq" id="XP_009824840.1">
    <property type="nucleotide sequence ID" value="XM_009826538.1"/>
</dbReference>
<dbReference type="SUPFAM" id="SSF56815">
    <property type="entry name" value="Sec1/munc18-like (SM) proteins"/>
    <property type="match status" value="2"/>
</dbReference>
<gene>
    <name evidence="3" type="ORF">H257_02752</name>
</gene>
<dbReference type="GO" id="GO:0016192">
    <property type="term" value="P:vesicle-mediated transport"/>
    <property type="evidence" value="ECO:0007669"/>
    <property type="project" value="InterPro"/>
</dbReference>
<organism evidence="3">
    <name type="scientific">Aphanomyces astaci</name>
    <name type="common">Crayfish plague agent</name>
    <dbReference type="NCBI Taxonomy" id="112090"/>
    <lineage>
        <taxon>Eukaryota</taxon>
        <taxon>Sar</taxon>
        <taxon>Stramenopiles</taxon>
        <taxon>Oomycota</taxon>
        <taxon>Saprolegniomycetes</taxon>
        <taxon>Saprolegniales</taxon>
        <taxon>Verrucalvaceae</taxon>
        <taxon>Aphanomyces</taxon>
    </lineage>
</organism>
<proteinExistence type="inferred from homology"/>
<name>W4H5F6_APHAT</name>
<dbReference type="EMBL" id="KI913117">
    <property type="protein sequence ID" value="ETV86368.1"/>
    <property type="molecule type" value="Genomic_DNA"/>
</dbReference>
<reference evidence="3" key="1">
    <citation type="submission" date="2013-12" db="EMBL/GenBank/DDBJ databases">
        <title>The Genome Sequence of Aphanomyces astaci APO3.</title>
        <authorList>
            <consortium name="The Broad Institute Genomics Platform"/>
            <person name="Russ C."/>
            <person name="Tyler B."/>
            <person name="van West P."/>
            <person name="Dieguez-Uribeondo J."/>
            <person name="Young S.K."/>
            <person name="Zeng Q."/>
            <person name="Gargeya S."/>
            <person name="Fitzgerald M."/>
            <person name="Abouelleil A."/>
            <person name="Alvarado L."/>
            <person name="Chapman S.B."/>
            <person name="Gainer-Dewar J."/>
            <person name="Goldberg J."/>
            <person name="Griggs A."/>
            <person name="Gujja S."/>
            <person name="Hansen M."/>
            <person name="Howarth C."/>
            <person name="Imamovic A."/>
            <person name="Ireland A."/>
            <person name="Larimer J."/>
            <person name="McCowan C."/>
            <person name="Murphy C."/>
            <person name="Pearson M."/>
            <person name="Poon T.W."/>
            <person name="Priest M."/>
            <person name="Roberts A."/>
            <person name="Saif S."/>
            <person name="Shea T."/>
            <person name="Sykes S."/>
            <person name="Wortman J."/>
            <person name="Nusbaum C."/>
            <person name="Birren B."/>
        </authorList>
    </citation>
    <scope>NUCLEOTIDE SEQUENCE [LARGE SCALE GENOMIC DNA]</scope>
    <source>
        <strain evidence="3">APO3</strain>
    </source>
</reference>
<feature type="compositionally biased region" description="Acidic residues" evidence="2">
    <location>
        <begin position="583"/>
        <end position="595"/>
    </location>
</feature>
<dbReference type="Pfam" id="PF00995">
    <property type="entry name" value="Sec1"/>
    <property type="match status" value="1"/>
</dbReference>
<dbReference type="AlphaFoldDB" id="W4H5F6"/>
<dbReference type="PANTHER" id="PTHR11679">
    <property type="entry name" value="VESICLE PROTEIN SORTING-ASSOCIATED"/>
    <property type="match status" value="1"/>
</dbReference>
<dbReference type="Gene3D" id="3.40.50.1910">
    <property type="match status" value="1"/>
</dbReference>
<dbReference type="VEuPathDB" id="FungiDB:H257_02752"/>
<dbReference type="OrthoDB" id="549905at2759"/>
<evidence type="ECO:0000256" key="1">
    <source>
        <dbReference type="ARBA" id="ARBA00009884"/>
    </source>
</evidence>
<comment type="similarity">
    <text evidence="1">Belongs to the STXBP/unc-18/SEC1 family.</text>
</comment>
<dbReference type="InterPro" id="IPR027482">
    <property type="entry name" value="Sec1-like_dom2"/>
</dbReference>